<dbReference type="EMBL" id="CDPU01000036">
    <property type="protein sequence ID" value="CEO53536.1"/>
    <property type="molecule type" value="Genomic_DNA"/>
</dbReference>
<reference evidence="2" key="1">
    <citation type="submission" date="2015-01" db="EMBL/GenBank/DDBJ databases">
        <authorList>
            <person name="Durling Mikael"/>
        </authorList>
    </citation>
    <scope>NUCLEOTIDE SEQUENCE</scope>
</reference>
<proteinExistence type="predicted"/>
<name>A0A0B7KFN0_BIOOC</name>
<feature type="compositionally biased region" description="Polar residues" evidence="1">
    <location>
        <begin position="17"/>
        <end position="26"/>
    </location>
</feature>
<evidence type="ECO:0000256" key="1">
    <source>
        <dbReference type="SAM" id="MobiDB-lite"/>
    </source>
</evidence>
<protein>
    <submittedName>
        <fullName evidence="2">Uncharacterized protein</fullName>
    </submittedName>
</protein>
<evidence type="ECO:0000313" key="2">
    <source>
        <dbReference type="EMBL" id="CEO53536.1"/>
    </source>
</evidence>
<dbReference type="AlphaFoldDB" id="A0A0B7KFN0"/>
<accession>A0A0B7KFN0</accession>
<gene>
    <name evidence="2" type="ORF">BN869_000009594_1</name>
</gene>
<sequence length="68" mass="7138">MDDSGSRLNTLAVPRQRSLQPTSPYSCPSTIEGQDALPIAWAGHLLGVLSQVPTLAGTLINTNDCSSN</sequence>
<organism evidence="2">
    <name type="scientific">Bionectria ochroleuca</name>
    <name type="common">Gliocladium roseum</name>
    <dbReference type="NCBI Taxonomy" id="29856"/>
    <lineage>
        <taxon>Eukaryota</taxon>
        <taxon>Fungi</taxon>
        <taxon>Dikarya</taxon>
        <taxon>Ascomycota</taxon>
        <taxon>Pezizomycotina</taxon>
        <taxon>Sordariomycetes</taxon>
        <taxon>Hypocreomycetidae</taxon>
        <taxon>Hypocreales</taxon>
        <taxon>Bionectriaceae</taxon>
        <taxon>Clonostachys</taxon>
    </lineage>
</organism>
<feature type="region of interest" description="Disordered" evidence="1">
    <location>
        <begin position="1"/>
        <end position="26"/>
    </location>
</feature>